<gene>
    <name evidence="1" type="ORF">Q9L58_006264</name>
</gene>
<accession>A0ABR3GG44</accession>
<keyword evidence="2" id="KW-1185">Reference proteome</keyword>
<organism evidence="1 2">
    <name type="scientific">Discina gigas</name>
    <dbReference type="NCBI Taxonomy" id="1032678"/>
    <lineage>
        <taxon>Eukaryota</taxon>
        <taxon>Fungi</taxon>
        <taxon>Dikarya</taxon>
        <taxon>Ascomycota</taxon>
        <taxon>Pezizomycotina</taxon>
        <taxon>Pezizomycetes</taxon>
        <taxon>Pezizales</taxon>
        <taxon>Discinaceae</taxon>
        <taxon>Discina</taxon>
    </lineage>
</organism>
<name>A0ABR3GG44_9PEZI</name>
<reference evidence="1 2" key="1">
    <citation type="submission" date="2024-02" db="EMBL/GenBank/DDBJ databases">
        <title>Discinaceae phylogenomics.</title>
        <authorList>
            <person name="Dirks A.C."/>
            <person name="James T.Y."/>
        </authorList>
    </citation>
    <scope>NUCLEOTIDE SEQUENCE [LARGE SCALE GENOMIC DNA]</scope>
    <source>
        <strain evidence="1 2">ACD0624</strain>
    </source>
</reference>
<sequence>MPALSITKRSLRGVLRSLDRSDPAATDRFLNLFTDICSATPETVSASAMTDSELVKLFFTNSIFVQLGTPVSTTTLTPQRTLLLLNAFGEVSLKPRVYANHDYVLSGRADFAIGYGTTEHGGSPIDSYLILVDTKHAGTFAVVWLQMMACVRMVHRNYVKGGKQNATVYGICSDGMRYRFVAVGNNGLLWKSPELSIVSQRTHVYSYVQHILSAAEFSTPSISPTKVGEKRESEIRKFEVKRKYI</sequence>
<protein>
    <submittedName>
        <fullName evidence="1">Uncharacterized protein</fullName>
    </submittedName>
</protein>
<proteinExistence type="predicted"/>
<dbReference type="EMBL" id="JBBBZM010000084">
    <property type="protein sequence ID" value="KAL0634831.1"/>
    <property type="molecule type" value="Genomic_DNA"/>
</dbReference>
<comment type="caution">
    <text evidence="1">The sequence shown here is derived from an EMBL/GenBank/DDBJ whole genome shotgun (WGS) entry which is preliminary data.</text>
</comment>
<evidence type="ECO:0000313" key="1">
    <source>
        <dbReference type="EMBL" id="KAL0634831.1"/>
    </source>
</evidence>
<evidence type="ECO:0000313" key="2">
    <source>
        <dbReference type="Proteomes" id="UP001447188"/>
    </source>
</evidence>
<dbReference type="Proteomes" id="UP001447188">
    <property type="component" value="Unassembled WGS sequence"/>
</dbReference>